<gene>
    <name evidence="2" type="ORF">ENG63_07745</name>
</gene>
<accession>A0A7C0U3A5</accession>
<dbReference type="AlphaFoldDB" id="A0A7C0U3A5"/>
<dbReference type="Pfam" id="PF25692">
    <property type="entry name" value="Phage_depo_C"/>
    <property type="match status" value="1"/>
</dbReference>
<dbReference type="InterPro" id="IPR057996">
    <property type="entry name" value="K52_C"/>
</dbReference>
<evidence type="ECO:0000313" key="2">
    <source>
        <dbReference type="EMBL" id="HDD44734.1"/>
    </source>
</evidence>
<dbReference type="EMBL" id="DRBS01000289">
    <property type="protein sequence ID" value="HDD44734.1"/>
    <property type="molecule type" value="Genomic_DNA"/>
</dbReference>
<sequence length="149" mass="16428">MAAIITLIPNLLRIRVESSENKYYWEFYDSDAADWKSIKQVLMGTQTSKIKRTASLEILTFTDGDTTPSVVGSNIFKEANTSATSITTFDDGTEGQIITVIFTSDDGTGKSYTTIVHGSGIYLRGGANVTPDTNTTMSFVYDGTYWYEI</sequence>
<comment type="caution">
    <text evidence="2">The sequence shown here is derived from an EMBL/GenBank/DDBJ whole genome shotgun (WGS) entry which is preliminary data.</text>
</comment>
<proteinExistence type="predicted"/>
<feature type="domain" description="Depolymerase 2 capsule K5-specific C-terminal" evidence="1">
    <location>
        <begin position="72"/>
        <end position="147"/>
    </location>
</feature>
<name>A0A7C0U3A5_DESA2</name>
<organism evidence="2">
    <name type="scientific">Desulfofervidus auxilii</name>
    <dbReference type="NCBI Taxonomy" id="1621989"/>
    <lineage>
        <taxon>Bacteria</taxon>
        <taxon>Pseudomonadati</taxon>
        <taxon>Thermodesulfobacteriota</taxon>
        <taxon>Candidatus Desulfofervidia</taxon>
        <taxon>Candidatus Desulfofervidales</taxon>
        <taxon>Candidatus Desulfofervidaceae</taxon>
        <taxon>Candidatus Desulfofervidus</taxon>
    </lineage>
</organism>
<dbReference type="Proteomes" id="UP000886289">
    <property type="component" value="Unassembled WGS sequence"/>
</dbReference>
<evidence type="ECO:0000259" key="1">
    <source>
        <dbReference type="Pfam" id="PF25692"/>
    </source>
</evidence>
<reference evidence="2" key="1">
    <citation type="journal article" date="2020" name="mSystems">
        <title>Genome- and Community-Level Interaction Insights into Carbon Utilization and Element Cycling Functions of Hydrothermarchaeota in Hydrothermal Sediment.</title>
        <authorList>
            <person name="Zhou Z."/>
            <person name="Liu Y."/>
            <person name="Xu W."/>
            <person name="Pan J."/>
            <person name="Luo Z.H."/>
            <person name="Li M."/>
        </authorList>
    </citation>
    <scope>NUCLEOTIDE SEQUENCE [LARGE SCALE GENOMIC DNA]</scope>
    <source>
        <strain evidence="2">HyVt-233</strain>
    </source>
</reference>
<protein>
    <recommendedName>
        <fullName evidence="1">Depolymerase 2 capsule K5-specific C-terminal domain-containing protein</fullName>
    </recommendedName>
</protein>